<feature type="transmembrane region" description="Helical" evidence="13">
    <location>
        <begin position="117"/>
        <end position="137"/>
    </location>
</feature>
<keyword evidence="13" id="KW-1003">Cell membrane</keyword>
<dbReference type="PROSITE" id="PS00154">
    <property type="entry name" value="ATPASE_E1_E2"/>
    <property type="match status" value="1"/>
</dbReference>
<keyword evidence="6 13" id="KW-0547">Nucleotide-binding</keyword>
<reference evidence="15 16" key="1">
    <citation type="submission" date="2018-09" db="EMBL/GenBank/DDBJ databases">
        <authorList>
            <person name="Postec A."/>
        </authorList>
    </citation>
    <scope>NUCLEOTIDE SEQUENCE [LARGE SCALE GENOMIC DNA]</scope>
    <source>
        <strain evidence="15">70B-A</strain>
    </source>
</reference>
<dbReference type="SUPFAM" id="SSF81653">
    <property type="entry name" value="Calcium ATPase, transduction domain A"/>
    <property type="match status" value="1"/>
</dbReference>
<protein>
    <recommendedName>
        <fullName evidence="11">Cd(2+)-exporting ATPase</fullName>
        <ecNumber evidence="11">7.2.2.21</ecNumber>
    </recommendedName>
</protein>
<dbReference type="InterPro" id="IPR023214">
    <property type="entry name" value="HAD_sf"/>
</dbReference>
<dbReference type="InterPro" id="IPR036163">
    <property type="entry name" value="HMA_dom_sf"/>
</dbReference>
<keyword evidence="15" id="KW-0378">Hydrolase</keyword>
<dbReference type="Gene3D" id="3.40.1110.10">
    <property type="entry name" value="Calcium-transporting ATPase, cytoplasmic domain N"/>
    <property type="match status" value="1"/>
</dbReference>
<dbReference type="NCBIfam" id="TIGR01512">
    <property type="entry name" value="ATPase-IB2_Cd"/>
    <property type="match status" value="1"/>
</dbReference>
<dbReference type="RefSeq" id="WP_243115903.1">
    <property type="nucleotide sequence ID" value="NZ_LR130778.1"/>
</dbReference>
<accession>A0A3P7S823</accession>
<dbReference type="InterPro" id="IPR051014">
    <property type="entry name" value="Cation_Transport_ATPase_IB"/>
</dbReference>
<evidence type="ECO:0000256" key="6">
    <source>
        <dbReference type="ARBA" id="ARBA00022741"/>
    </source>
</evidence>
<feature type="domain" description="HMA" evidence="14">
    <location>
        <begin position="1"/>
        <end position="68"/>
    </location>
</feature>
<evidence type="ECO:0000256" key="7">
    <source>
        <dbReference type="ARBA" id="ARBA00022840"/>
    </source>
</evidence>
<comment type="subcellular location">
    <subcellularLocation>
        <location evidence="1">Cell membrane</location>
        <topology evidence="1">Multi-pass membrane protein</topology>
    </subcellularLocation>
</comment>
<evidence type="ECO:0000256" key="9">
    <source>
        <dbReference type="ARBA" id="ARBA00022989"/>
    </source>
</evidence>
<dbReference type="GO" id="GO:0008551">
    <property type="term" value="F:P-type cadmium transporter activity"/>
    <property type="evidence" value="ECO:0007669"/>
    <property type="project" value="UniProtKB-EC"/>
</dbReference>
<dbReference type="FunFam" id="2.70.150.10:FF:000002">
    <property type="entry name" value="Copper-transporting ATPase 1, putative"/>
    <property type="match status" value="1"/>
</dbReference>
<dbReference type="PRINTS" id="PR00119">
    <property type="entry name" value="CATATPASE"/>
</dbReference>
<dbReference type="GO" id="GO:0016887">
    <property type="term" value="F:ATP hydrolysis activity"/>
    <property type="evidence" value="ECO:0007669"/>
    <property type="project" value="InterPro"/>
</dbReference>
<dbReference type="Gene3D" id="2.70.150.10">
    <property type="entry name" value="Calcium-transporting ATPase, cytoplasmic transduction domain A"/>
    <property type="match status" value="1"/>
</dbReference>
<feature type="transmembrane region" description="Helical" evidence="13">
    <location>
        <begin position="349"/>
        <end position="370"/>
    </location>
</feature>
<dbReference type="Pfam" id="PF00702">
    <property type="entry name" value="Hydrolase"/>
    <property type="match status" value="1"/>
</dbReference>
<dbReference type="InterPro" id="IPR008250">
    <property type="entry name" value="ATPase_P-typ_transduc_dom_A_sf"/>
</dbReference>
<dbReference type="AlphaFoldDB" id="A0A3P7S823"/>
<dbReference type="SFLD" id="SFLDF00027">
    <property type="entry name" value="p-type_atpase"/>
    <property type="match status" value="1"/>
</dbReference>
<dbReference type="InterPro" id="IPR044492">
    <property type="entry name" value="P_typ_ATPase_HD_dom"/>
</dbReference>
<dbReference type="SFLD" id="SFLDG00002">
    <property type="entry name" value="C1.7:_P-type_atpase_like"/>
    <property type="match status" value="1"/>
</dbReference>
<dbReference type="PANTHER" id="PTHR48085">
    <property type="entry name" value="CADMIUM/ZINC-TRANSPORTING ATPASE HMA2-RELATED"/>
    <property type="match status" value="1"/>
</dbReference>
<dbReference type="GO" id="GO:0005524">
    <property type="term" value="F:ATP binding"/>
    <property type="evidence" value="ECO:0007669"/>
    <property type="project" value="UniProtKB-UniRule"/>
</dbReference>
<dbReference type="Gene3D" id="3.40.50.1000">
    <property type="entry name" value="HAD superfamily/HAD-like"/>
    <property type="match status" value="1"/>
</dbReference>
<evidence type="ECO:0000256" key="8">
    <source>
        <dbReference type="ARBA" id="ARBA00022967"/>
    </source>
</evidence>
<sequence>MSHEYILEGLNCHSCAMKIEDEVCKLSGIHQAHLNFATQTITIETLAQDLDLLPILQKKVNQIENGITVMKKKDQITMGLNQEAETWKGKSIWIRLIIGSMFFITGLILEQSLMVELIIYLVAYLTIGGDVLILAGRNIIKGKVFDENFLMSVATIGAFAIAEFPEAVTVMLFYQIGERFQDMAVHRSRKSIASLMDIRPDVAWVMNETELIQVMADTLQVNDRIWVKAGERIPLDGILVKGSAMLDTSALTGESVPRKVREGDTVLSGSVNTNGLIEVDVTKVFGESTVSKILNLVENATSKKAETEKFITTFAKYYTPIVVYLALALAFLPPLLMPGEDFRTWIHRALIFLVVSCPCALVISIPLGFFGGVGGASKHGILIKGSNYLEALNQVKTVVFDKTGTLTKGVFKVTKIYPVNTTEDEILKLGAYAEYYSNHPIGKSVIEAYSGAIDSEKIDDYEEIAGKGISITLSGDKVLAGNRQLMADYGIEPESADHLGTLVHVARDGIYMGYMVISDEIKSDSKKTISELRAKGITRIVMLTGDLSAVADQIAASLGIDEVYAGLLPHEKVEVFENIIKEQKKGKTLFVGDGINDAPVLARADIGVAMGGIGSDAAIEAADVVLMTDEPYKLVDGIVIAKRTKAIVWQNIGFAMGVKLIVLVLGAGGLATMWEAVFADVGVALIAIINAMRIIKNPTGLLGKK</sequence>
<comment type="similarity">
    <text evidence="2 13">Belongs to the cation transport ATPase (P-type) (TC 3.A.3) family. Type IB subfamily.</text>
</comment>
<evidence type="ECO:0000256" key="10">
    <source>
        <dbReference type="ARBA" id="ARBA00023136"/>
    </source>
</evidence>
<organism evidence="15 16">
    <name type="scientific">Petrocella atlantisensis</name>
    <dbReference type="NCBI Taxonomy" id="2173034"/>
    <lineage>
        <taxon>Bacteria</taxon>
        <taxon>Bacillati</taxon>
        <taxon>Bacillota</taxon>
        <taxon>Clostridia</taxon>
        <taxon>Lachnospirales</taxon>
        <taxon>Vallitaleaceae</taxon>
        <taxon>Petrocella</taxon>
    </lineage>
</organism>
<dbReference type="Pfam" id="PF00403">
    <property type="entry name" value="HMA"/>
    <property type="match status" value="1"/>
</dbReference>
<dbReference type="CDD" id="cd07548">
    <property type="entry name" value="P-type_ATPase-Cd_Zn_Co_like"/>
    <property type="match status" value="1"/>
</dbReference>
<evidence type="ECO:0000313" key="15">
    <source>
        <dbReference type="EMBL" id="VDN48229.1"/>
    </source>
</evidence>
<dbReference type="InterPro" id="IPR018303">
    <property type="entry name" value="ATPase_P-typ_P_site"/>
</dbReference>
<proteinExistence type="inferred from homology"/>
<dbReference type="EMBL" id="LR130778">
    <property type="protein sequence ID" value="VDN48229.1"/>
    <property type="molecule type" value="Genomic_DNA"/>
</dbReference>
<keyword evidence="5 13" id="KW-0479">Metal-binding</keyword>
<evidence type="ECO:0000256" key="4">
    <source>
        <dbReference type="ARBA" id="ARBA00022692"/>
    </source>
</evidence>
<gene>
    <name evidence="15" type="primary">cadA</name>
    <name evidence="15" type="ORF">PATL70BA_2336</name>
</gene>
<dbReference type="InterPro" id="IPR006121">
    <property type="entry name" value="HMA_dom"/>
</dbReference>
<dbReference type="InterPro" id="IPR023299">
    <property type="entry name" value="ATPase_P-typ_cyto_dom_N"/>
</dbReference>
<dbReference type="Proteomes" id="UP000279029">
    <property type="component" value="Chromosome"/>
</dbReference>
<dbReference type="Gene3D" id="3.30.70.100">
    <property type="match status" value="1"/>
</dbReference>
<comment type="catalytic activity">
    <reaction evidence="12">
        <text>Cd(2+)(in) + ATP + H2O = Cd(2+)(out) + ADP + phosphate + H(+)</text>
        <dbReference type="Rhea" id="RHEA:12132"/>
        <dbReference type="ChEBI" id="CHEBI:15377"/>
        <dbReference type="ChEBI" id="CHEBI:15378"/>
        <dbReference type="ChEBI" id="CHEBI:30616"/>
        <dbReference type="ChEBI" id="CHEBI:43474"/>
        <dbReference type="ChEBI" id="CHEBI:48775"/>
        <dbReference type="ChEBI" id="CHEBI:456216"/>
        <dbReference type="EC" id="7.2.2.21"/>
    </reaction>
</comment>
<dbReference type="GO" id="GO:0005886">
    <property type="term" value="C:plasma membrane"/>
    <property type="evidence" value="ECO:0007669"/>
    <property type="project" value="UniProtKB-SubCell"/>
</dbReference>
<dbReference type="GO" id="GO:0046872">
    <property type="term" value="F:metal ion binding"/>
    <property type="evidence" value="ECO:0007669"/>
    <property type="project" value="UniProtKB-KW"/>
</dbReference>
<keyword evidence="9 13" id="KW-1133">Transmembrane helix</keyword>
<dbReference type="KEGG" id="cbar:PATL70BA_2336"/>
<dbReference type="Pfam" id="PF00122">
    <property type="entry name" value="E1-E2_ATPase"/>
    <property type="match status" value="1"/>
</dbReference>
<dbReference type="SUPFAM" id="SSF81665">
    <property type="entry name" value="Calcium ATPase, transmembrane domain M"/>
    <property type="match status" value="1"/>
</dbReference>
<dbReference type="InterPro" id="IPR059000">
    <property type="entry name" value="ATPase_P-type_domA"/>
</dbReference>
<dbReference type="SFLD" id="SFLDS00003">
    <property type="entry name" value="Haloacid_Dehalogenase"/>
    <property type="match status" value="1"/>
</dbReference>
<keyword evidence="3" id="KW-0104">Cadmium</keyword>
<dbReference type="NCBIfam" id="TIGR01525">
    <property type="entry name" value="ATPase-IB_hvy"/>
    <property type="match status" value="1"/>
</dbReference>
<keyword evidence="7 13" id="KW-0067">ATP-binding</keyword>
<feature type="transmembrane region" description="Helical" evidence="13">
    <location>
        <begin position="317"/>
        <end position="337"/>
    </location>
</feature>
<dbReference type="PROSITE" id="PS50846">
    <property type="entry name" value="HMA_2"/>
    <property type="match status" value="1"/>
</dbReference>
<feature type="transmembrane region" description="Helical" evidence="13">
    <location>
        <begin position="92"/>
        <end position="110"/>
    </location>
</feature>
<evidence type="ECO:0000256" key="13">
    <source>
        <dbReference type="RuleBase" id="RU362081"/>
    </source>
</evidence>
<evidence type="ECO:0000256" key="11">
    <source>
        <dbReference type="ARBA" id="ARBA00039103"/>
    </source>
</evidence>
<dbReference type="EC" id="7.2.2.21" evidence="11"/>
<evidence type="ECO:0000256" key="5">
    <source>
        <dbReference type="ARBA" id="ARBA00022723"/>
    </source>
</evidence>
<dbReference type="SUPFAM" id="SSF55008">
    <property type="entry name" value="HMA, heavy metal-associated domain"/>
    <property type="match status" value="1"/>
</dbReference>
<evidence type="ECO:0000256" key="2">
    <source>
        <dbReference type="ARBA" id="ARBA00006024"/>
    </source>
</evidence>
<evidence type="ECO:0000313" key="16">
    <source>
        <dbReference type="Proteomes" id="UP000279029"/>
    </source>
</evidence>
<keyword evidence="4 13" id="KW-0812">Transmembrane</keyword>
<feature type="transmembrane region" description="Helical" evidence="13">
    <location>
        <begin position="677"/>
        <end position="695"/>
    </location>
</feature>
<dbReference type="PRINTS" id="PR00941">
    <property type="entry name" value="CDATPASE"/>
</dbReference>
<dbReference type="InterPro" id="IPR001757">
    <property type="entry name" value="P_typ_ATPase"/>
</dbReference>
<name>A0A3P7S823_9FIRM</name>
<keyword evidence="10 13" id="KW-0472">Membrane</keyword>
<evidence type="ECO:0000256" key="3">
    <source>
        <dbReference type="ARBA" id="ARBA00022539"/>
    </source>
</evidence>
<evidence type="ECO:0000259" key="14">
    <source>
        <dbReference type="PROSITE" id="PS50846"/>
    </source>
</evidence>
<evidence type="ECO:0000256" key="12">
    <source>
        <dbReference type="ARBA" id="ARBA00049338"/>
    </source>
</evidence>
<dbReference type="InterPro" id="IPR036412">
    <property type="entry name" value="HAD-like_sf"/>
</dbReference>
<dbReference type="InterPro" id="IPR027256">
    <property type="entry name" value="P-typ_ATPase_IB"/>
</dbReference>
<dbReference type="SUPFAM" id="SSF56784">
    <property type="entry name" value="HAD-like"/>
    <property type="match status" value="1"/>
</dbReference>
<dbReference type="InterPro" id="IPR023298">
    <property type="entry name" value="ATPase_P-typ_TM_dom_sf"/>
</dbReference>
<dbReference type="PANTHER" id="PTHR48085:SF5">
    <property type="entry name" value="CADMIUM_ZINC-TRANSPORTING ATPASE HMA4-RELATED"/>
    <property type="match status" value="1"/>
</dbReference>
<feature type="transmembrane region" description="Helical" evidence="13">
    <location>
        <begin position="652"/>
        <end position="671"/>
    </location>
</feature>
<keyword evidence="16" id="KW-1185">Reference proteome</keyword>
<evidence type="ECO:0000256" key="1">
    <source>
        <dbReference type="ARBA" id="ARBA00004651"/>
    </source>
</evidence>
<keyword evidence="8" id="KW-1278">Translocase</keyword>
<dbReference type="NCBIfam" id="TIGR01494">
    <property type="entry name" value="ATPase_P-type"/>
    <property type="match status" value="1"/>
</dbReference>
<dbReference type="CDD" id="cd00371">
    <property type="entry name" value="HMA"/>
    <property type="match status" value="1"/>
</dbReference>